<accession>A0AAU8FY84</accession>
<feature type="region of interest" description="Disordered" evidence="1">
    <location>
        <begin position="52"/>
        <end position="97"/>
    </location>
</feature>
<organism evidence="2">
    <name type="scientific">Cellulosimicrobium sp. ES-005</name>
    <dbReference type="NCBI Taxonomy" id="3163031"/>
    <lineage>
        <taxon>Bacteria</taxon>
        <taxon>Bacillati</taxon>
        <taxon>Actinomycetota</taxon>
        <taxon>Actinomycetes</taxon>
        <taxon>Micrococcales</taxon>
        <taxon>Promicromonosporaceae</taxon>
        <taxon>Cellulosimicrobium</taxon>
    </lineage>
</organism>
<feature type="compositionally biased region" description="Basic and acidic residues" evidence="1">
    <location>
        <begin position="52"/>
        <end position="65"/>
    </location>
</feature>
<dbReference type="EMBL" id="CP159290">
    <property type="protein sequence ID" value="XCH28856.1"/>
    <property type="molecule type" value="Genomic_DNA"/>
</dbReference>
<reference evidence="2" key="1">
    <citation type="submission" date="2024-06" db="EMBL/GenBank/DDBJ databases">
        <title>Complete genome sequence of the cellulolytic actinobacterium, Cellulosimicrobium ES-005.</title>
        <authorList>
            <person name="Matthews C.T."/>
            <person name="Underwood K.D."/>
            <person name="Ghanchi K.M."/>
            <person name="Fields S.D."/>
            <person name="Gardner S.G."/>
        </authorList>
    </citation>
    <scope>NUCLEOTIDE SEQUENCE</scope>
    <source>
        <strain evidence="2">ES-005</strain>
    </source>
</reference>
<name>A0AAU8FY84_9MICO</name>
<dbReference type="RefSeq" id="WP_353707264.1">
    <property type="nucleotide sequence ID" value="NZ_CP159290.1"/>
</dbReference>
<proteinExistence type="predicted"/>
<sequence>MTASRAKFCWTCGGEFDVTRFEVDVEQYDGLAAECKRCEECREMARRMDGETGPRTYRIEGEGRRKAPKARGRLTRAGLDLQASLRRRPRSGLTATY</sequence>
<evidence type="ECO:0000313" key="2">
    <source>
        <dbReference type="EMBL" id="XCH28856.1"/>
    </source>
</evidence>
<dbReference type="AlphaFoldDB" id="A0AAU8FY84"/>
<protein>
    <recommendedName>
        <fullName evidence="3">Zinc-binding domain-containing protein</fullName>
    </recommendedName>
</protein>
<gene>
    <name evidence="2" type="ORF">ABRQ22_14755</name>
</gene>
<evidence type="ECO:0008006" key="3">
    <source>
        <dbReference type="Google" id="ProtNLM"/>
    </source>
</evidence>
<evidence type="ECO:0000256" key="1">
    <source>
        <dbReference type="SAM" id="MobiDB-lite"/>
    </source>
</evidence>